<organism evidence="3 4">
    <name type="scientific">Sanguibacteroides justesenii</name>
    <dbReference type="NCBI Taxonomy" id="1547597"/>
    <lineage>
        <taxon>Bacteria</taxon>
        <taxon>Pseudomonadati</taxon>
        <taxon>Bacteroidota</taxon>
        <taxon>Bacteroidia</taxon>
        <taxon>Bacteroidales</taxon>
        <taxon>Porphyromonadaceae</taxon>
        <taxon>Sanguibacteroides</taxon>
    </lineage>
</organism>
<evidence type="ECO:0000313" key="4">
    <source>
        <dbReference type="Proteomes" id="UP000031980"/>
    </source>
</evidence>
<dbReference type="InterPro" id="IPR003675">
    <property type="entry name" value="Rce1/LyrA-like_dom"/>
</dbReference>
<dbReference type="PANTHER" id="PTHR39430">
    <property type="entry name" value="MEMBRANE-ASSOCIATED PROTEASE-RELATED"/>
    <property type="match status" value="1"/>
</dbReference>
<feature type="transmembrane region" description="Helical" evidence="1">
    <location>
        <begin position="265"/>
        <end position="282"/>
    </location>
</feature>
<evidence type="ECO:0000259" key="2">
    <source>
        <dbReference type="Pfam" id="PF02517"/>
    </source>
</evidence>
<gene>
    <name evidence="3" type="ORF">BA92_11285</name>
</gene>
<accession>A0A0C3RCY0</accession>
<protein>
    <submittedName>
        <fullName evidence="3">Abortive infection protein</fullName>
    </submittedName>
</protein>
<keyword evidence="4" id="KW-1185">Reference proteome</keyword>
<sequence>MFLEKATKGENQWYRYVLTLAITFIAIQIASIPVLLYSTYMNTGSILQSSSFLVPNTNPGLALVLFPFAVGVITLLICIRFIHQKKSVDILTGRNRFDIHRFLFGAGIWGIITLLSLLSQYLLSDKSELLFQFEPLPFIIMCVIVITLIPFQVAFEEFIFRGYLMQGFALLFKYRWIAILMTGIIFGLLHSSNPEVERFGYFNAMSQYILMGLILGYIAVKDDGIELALGLHFANNALASILVTHDSAALQTHALFKDLNPTSSYWDPIIILIGGILFIWICDNKYRFFPKINIWKKI</sequence>
<dbReference type="GO" id="GO:0004175">
    <property type="term" value="F:endopeptidase activity"/>
    <property type="evidence" value="ECO:0007669"/>
    <property type="project" value="UniProtKB-ARBA"/>
</dbReference>
<feature type="transmembrane region" description="Helical" evidence="1">
    <location>
        <begin position="227"/>
        <end position="245"/>
    </location>
</feature>
<evidence type="ECO:0000256" key="1">
    <source>
        <dbReference type="SAM" id="Phobius"/>
    </source>
</evidence>
<keyword evidence="1" id="KW-0472">Membrane</keyword>
<reference evidence="3 4" key="1">
    <citation type="submission" date="2014-07" db="EMBL/GenBank/DDBJ databases">
        <title>Porphyromonadaceae bacterium OUH 308042 = ATCC BAA-2681 = DSM 28342 draft genome.</title>
        <authorList>
            <person name="Sydenham T.V."/>
            <person name="Hasman H."/>
            <person name="Justensen U.S."/>
        </authorList>
    </citation>
    <scope>NUCLEOTIDE SEQUENCE [LARGE SCALE GENOMIC DNA]</scope>
    <source>
        <strain evidence="3 4">OUH 308042</strain>
    </source>
</reference>
<dbReference type="EMBL" id="JPIU01000040">
    <property type="protein sequence ID" value="KIO43971.1"/>
    <property type="molecule type" value="Genomic_DNA"/>
</dbReference>
<dbReference type="OrthoDB" id="2806188at2"/>
<dbReference type="RefSeq" id="WP_041505380.1">
    <property type="nucleotide sequence ID" value="NZ_JPIU01000040.1"/>
</dbReference>
<feature type="transmembrane region" description="Helical" evidence="1">
    <location>
        <begin position="16"/>
        <end position="40"/>
    </location>
</feature>
<feature type="transmembrane region" description="Helical" evidence="1">
    <location>
        <begin position="60"/>
        <end position="82"/>
    </location>
</feature>
<feature type="transmembrane region" description="Helical" evidence="1">
    <location>
        <begin position="135"/>
        <end position="155"/>
    </location>
</feature>
<keyword evidence="1" id="KW-1133">Transmembrane helix</keyword>
<feature type="transmembrane region" description="Helical" evidence="1">
    <location>
        <begin position="102"/>
        <end position="123"/>
    </location>
</feature>
<evidence type="ECO:0000313" key="3">
    <source>
        <dbReference type="EMBL" id="KIO43971.1"/>
    </source>
</evidence>
<comment type="caution">
    <text evidence="3">The sequence shown here is derived from an EMBL/GenBank/DDBJ whole genome shotgun (WGS) entry which is preliminary data.</text>
</comment>
<feature type="domain" description="CAAX prenyl protease 2/Lysostaphin resistance protein A-like" evidence="2">
    <location>
        <begin position="142"/>
        <end position="238"/>
    </location>
</feature>
<keyword evidence="1" id="KW-0812">Transmembrane</keyword>
<feature type="transmembrane region" description="Helical" evidence="1">
    <location>
        <begin position="167"/>
        <end position="189"/>
    </location>
</feature>
<dbReference type="GO" id="GO:0080120">
    <property type="term" value="P:CAAX-box protein maturation"/>
    <property type="evidence" value="ECO:0007669"/>
    <property type="project" value="UniProtKB-ARBA"/>
</dbReference>
<feature type="transmembrane region" description="Helical" evidence="1">
    <location>
        <begin position="201"/>
        <end position="220"/>
    </location>
</feature>
<dbReference type="Pfam" id="PF02517">
    <property type="entry name" value="Rce1-like"/>
    <property type="match status" value="1"/>
</dbReference>
<dbReference type="PANTHER" id="PTHR39430:SF1">
    <property type="entry name" value="PROTEASE"/>
    <property type="match status" value="1"/>
</dbReference>
<dbReference type="Proteomes" id="UP000031980">
    <property type="component" value="Unassembled WGS sequence"/>
</dbReference>
<dbReference type="AlphaFoldDB" id="A0A0C3RCY0"/>
<proteinExistence type="predicted"/>
<name>A0A0C3RCY0_9PORP</name>